<dbReference type="Pfam" id="PF13472">
    <property type="entry name" value="Lipase_GDSL_2"/>
    <property type="match status" value="1"/>
</dbReference>
<accession>A0ABS3HKY1</accession>
<evidence type="ECO:0000259" key="1">
    <source>
        <dbReference type="Pfam" id="PF13472"/>
    </source>
</evidence>
<dbReference type="SUPFAM" id="SSF52266">
    <property type="entry name" value="SGNH hydrolase"/>
    <property type="match status" value="1"/>
</dbReference>
<proteinExistence type="predicted"/>
<comment type="caution">
    <text evidence="2">The sequence shown here is derived from an EMBL/GenBank/DDBJ whole genome shotgun (WGS) entry which is preliminary data.</text>
</comment>
<dbReference type="InterPro" id="IPR053140">
    <property type="entry name" value="GDSL_Rv0518-like"/>
</dbReference>
<evidence type="ECO:0000313" key="2">
    <source>
        <dbReference type="EMBL" id="MBO0454105.1"/>
    </source>
</evidence>
<gene>
    <name evidence="2" type="ORF">JZO85_17745</name>
</gene>
<reference evidence="2 3" key="1">
    <citation type="submission" date="2021-03" db="EMBL/GenBank/DDBJ databases">
        <title>Enterococcal diversity collection.</title>
        <authorList>
            <person name="Gilmore M.S."/>
            <person name="Schwartzman J."/>
            <person name="Van Tyne D."/>
            <person name="Martin M."/>
            <person name="Earl A.M."/>
            <person name="Manson A.L."/>
            <person name="Straub T."/>
            <person name="Salamzade R."/>
            <person name="Saavedra J."/>
            <person name="Lebreton F."/>
            <person name="Prichula J."/>
            <person name="Schaufler K."/>
            <person name="Gaca A."/>
            <person name="Sgardioli B."/>
            <person name="Wagenaar J."/>
            <person name="Strong T."/>
        </authorList>
    </citation>
    <scope>NUCLEOTIDE SEQUENCE [LARGE SCALE GENOMIC DNA]</scope>
    <source>
        <strain evidence="2 3">MJM16</strain>
    </source>
</reference>
<sequence>MGWTTVWSHAQRGIAHHCASKGTVQLTLRQIVPAKKIRLVFKNEYGTQKQKIQNLSFKTNEKSEMIPDFTIDPGEIVKTASILIDPKAEKWQICFHVSTSESGFSYEDADIFTGAREMDFCSGLMAIEAEITGQCVVAFGDSLTEGATWTAPLQRSLRKQNIYLVNQGINGSCLLKSNSDISTKDSQNFFYGYSGVQRLKNCLNSHCNVEKVIIFIGINDLINGELTLESFQVEIEKMIQLCERYNVAYQLCTLTPCLGYLEMNEAKEVLRKEINTWLIRNFDDLWDFSTIVEGTQGCLKRTFDSGDHLHFNAIAGLAIARQISSDFVKGE</sequence>
<keyword evidence="3" id="KW-1185">Reference proteome</keyword>
<dbReference type="EMBL" id="JAFLVR010000047">
    <property type="protein sequence ID" value="MBO0454105.1"/>
    <property type="molecule type" value="Genomic_DNA"/>
</dbReference>
<dbReference type="InterPro" id="IPR013830">
    <property type="entry name" value="SGNH_hydro"/>
</dbReference>
<dbReference type="InterPro" id="IPR036514">
    <property type="entry name" value="SGNH_hydro_sf"/>
</dbReference>
<dbReference type="PANTHER" id="PTHR43784:SF2">
    <property type="entry name" value="GDSL-LIKE LIPASE_ACYLHYDROLASE, PUTATIVE (AFU_ORTHOLOGUE AFUA_2G00820)-RELATED"/>
    <property type="match status" value="1"/>
</dbReference>
<feature type="domain" description="SGNH hydrolase-type esterase" evidence="1">
    <location>
        <begin position="138"/>
        <end position="313"/>
    </location>
</feature>
<evidence type="ECO:0000313" key="3">
    <source>
        <dbReference type="Proteomes" id="UP000664495"/>
    </source>
</evidence>
<dbReference type="RefSeq" id="WP_207109842.1">
    <property type="nucleotide sequence ID" value="NZ_JAFLVR010000047.1"/>
</dbReference>
<protein>
    <recommendedName>
        <fullName evidence="1">SGNH hydrolase-type esterase domain-containing protein</fullName>
    </recommendedName>
</protein>
<dbReference type="Proteomes" id="UP000664495">
    <property type="component" value="Unassembled WGS sequence"/>
</dbReference>
<organism evidence="2 3">
    <name type="scientific">Candidatus Enterococcus murrayae</name>
    <dbReference type="NCBI Taxonomy" id="2815321"/>
    <lineage>
        <taxon>Bacteria</taxon>
        <taxon>Bacillati</taxon>
        <taxon>Bacillota</taxon>
        <taxon>Bacilli</taxon>
        <taxon>Lactobacillales</taxon>
        <taxon>Enterococcaceae</taxon>
        <taxon>Enterococcus</taxon>
    </lineage>
</organism>
<name>A0ABS3HKY1_9ENTE</name>
<dbReference type="PANTHER" id="PTHR43784">
    <property type="entry name" value="GDSL-LIKE LIPASE/ACYLHYDROLASE, PUTATIVE (AFU_ORTHOLOGUE AFUA_2G00820)-RELATED"/>
    <property type="match status" value="1"/>
</dbReference>
<dbReference type="Gene3D" id="3.40.50.1110">
    <property type="entry name" value="SGNH hydrolase"/>
    <property type="match status" value="1"/>
</dbReference>